<dbReference type="InterPro" id="IPR020449">
    <property type="entry name" value="Tscrpt_reg_AraC-type_HTH"/>
</dbReference>
<evidence type="ECO:0000313" key="8">
    <source>
        <dbReference type="EMBL" id="SUB80741.1"/>
    </source>
</evidence>
<dbReference type="SUPFAM" id="SSF46689">
    <property type="entry name" value="Homeodomain-like"/>
    <property type="match status" value="1"/>
</dbReference>
<dbReference type="InterPro" id="IPR013783">
    <property type="entry name" value="Ig-like_fold"/>
</dbReference>
<protein>
    <submittedName>
        <fullName evidence="8">M5 polypeptide</fullName>
    </submittedName>
</protein>
<dbReference type="InterPro" id="IPR009057">
    <property type="entry name" value="Homeodomain-like_sf"/>
</dbReference>
<evidence type="ECO:0000256" key="3">
    <source>
        <dbReference type="ARBA" id="ARBA00023125"/>
    </source>
</evidence>
<dbReference type="PROSITE" id="PS00041">
    <property type="entry name" value="HTH_ARAC_FAMILY_1"/>
    <property type="match status" value="1"/>
</dbReference>
<dbReference type="SUPFAM" id="SSF63829">
    <property type="entry name" value="Calcium-dependent phosphotriesterase"/>
    <property type="match status" value="3"/>
</dbReference>
<dbReference type="PANTHER" id="PTHR43547:SF2">
    <property type="entry name" value="HYBRID SIGNAL TRANSDUCTION HISTIDINE KINASE C"/>
    <property type="match status" value="1"/>
</dbReference>
<dbReference type="AlphaFoldDB" id="A0AAQ1ULI6"/>
<feature type="chain" id="PRO_5042932381" evidence="6">
    <location>
        <begin position="20"/>
        <end position="983"/>
    </location>
</feature>
<gene>
    <name evidence="8" type="primary">appY</name>
    <name evidence="8" type="ORF">NCTC13063_02038</name>
</gene>
<evidence type="ECO:0000256" key="5">
    <source>
        <dbReference type="SAM" id="Phobius"/>
    </source>
</evidence>
<feature type="signal peptide" evidence="6">
    <location>
        <begin position="1"/>
        <end position="19"/>
    </location>
</feature>
<evidence type="ECO:0000256" key="6">
    <source>
        <dbReference type="SAM" id="SignalP"/>
    </source>
</evidence>
<keyword evidence="6" id="KW-0732">Signal</keyword>
<comment type="caution">
    <text evidence="8">The sequence shown here is derived from an EMBL/GenBank/DDBJ whole genome shotgun (WGS) entry which is preliminary data.</text>
</comment>
<keyword evidence="3" id="KW-0238">DNA-binding</keyword>
<feature type="domain" description="HTH araC/xylS-type" evidence="7">
    <location>
        <begin position="883"/>
        <end position="983"/>
    </location>
</feature>
<dbReference type="InterPro" id="IPR015943">
    <property type="entry name" value="WD40/YVTN_repeat-like_dom_sf"/>
</dbReference>
<name>A0AAQ1ULI6_9BACT</name>
<dbReference type="PROSITE" id="PS51257">
    <property type="entry name" value="PROKAR_LIPOPROTEIN"/>
    <property type="match status" value="1"/>
</dbReference>
<proteinExistence type="predicted"/>
<keyword evidence="5" id="KW-0812">Transmembrane</keyword>
<dbReference type="InterPro" id="IPR011110">
    <property type="entry name" value="Reg_prop"/>
</dbReference>
<evidence type="ECO:0000256" key="2">
    <source>
        <dbReference type="ARBA" id="ARBA00023015"/>
    </source>
</evidence>
<dbReference type="SMART" id="SM00342">
    <property type="entry name" value="HTH_ARAC"/>
    <property type="match status" value="1"/>
</dbReference>
<dbReference type="EMBL" id="UGTJ01000001">
    <property type="protein sequence ID" value="SUB80741.1"/>
    <property type="molecule type" value="Genomic_DNA"/>
</dbReference>
<dbReference type="Gene3D" id="1.10.10.60">
    <property type="entry name" value="Homeodomain-like"/>
    <property type="match status" value="1"/>
</dbReference>
<dbReference type="Proteomes" id="UP000255283">
    <property type="component" value="Unassembled WGS sequence"/>
</dbReference>
<dbReference type="PRINTS" id="PR00032">
    <property type="entry name" value="HTHARAC"/>
</dbReference>
<reference evidence="8 9" key="1">
    <citation type="submission" date="2018-06" db="EMBL/GenBank/DDBJ databases">
        <authorList>
            <consortium name="Pathogen Informatics"/>
            <person name="Doyle S."/>
        </authorList>
    </citation>
    <scope>NUCLEOTIDE SEQUENCE [LARGE SCALE GENOMIC DNA]</scope>
    <source>
        <strain evidence="8 9">NCTC13063</strain>
    </source>
</reference>
<dbReference type="Gene3D" id="2.130.10.10">
    <property type="entry name" value="YVTN repeat-like/Quinoprotein amine dehydrogenase"/>
    <property type="match status" value="2"/>
</dbReference>
<evidence type="ECO:0000259" key="7">
    <source>
        <dbReference type="PROSITE" id="PS01124"/>
    </source>
</evidence>
<dbReference type="Pfam" id="PF07495">
    <property type="entry name" value="Y_Y_Y"/>
    <property type="match status" value="1"/>
</dbReference>
<dbReference type="RefSeq" id="WP_115154024.1">
    <property type="nucleotide sequence ID" value="NZ_DBFWLE010000027.1"/>
</dbReference>
<dbReference type="PANTHER" id="PTHR43547">
    <property type="entry name" value="TWO-COMPONENT HISTIDINE KINASE"/>
    <property type="match status" value="1"/>
</dbReference>
<dbReference type="InterPro" id="IPR018062">
    <property type="entry name" value="HTH_AraC-typ_CS"/>
</dbReference>
<evidence type="ECO:0000256" key="1">
    <source>
        <dbReference type="ARBA" id="ARBA00022553"/>
    </source>
</evidence>
<dbReference type="Pfam" id="PF12833">
    <property type="entry name" value="HTH_18"/>
    <property type="match status" value="1"/>
</dbReference>
<keyword evidence="5" id="KW-0472">Membrane</keyword>
<sequence length="983" mass="109846">MKHFVVLLLSVLSVAVACAQGMAESVGRQYNVAYLDIKAGLPKNHVNDIFADSFGFIWISTYGGGLVRYDGYRFERISGISVNSNACRSVCEDAFKRLWTAYDEGVGVTDLKTLRPVVPVCSHGDISKLIGRPAAGVYADALRRIWLVTRDSIFLLTFGGGGNVVDVASCRYSSNTPDVVLRDVEGNGQMWANINSGFYRLEKRGNRLVRKEIAPAMRILGGLFVTDMLRRNADVWIATNAGLYRYDCCRKTLEAFKNSVVAGSLSHDFVSSLAIGDGGTLLVGTLGGVNIYRDCTRDFELWNASSPVNPLSSNFVNCIFTFHHQLWVGTENGGIVKLTPRRLLLNNFYHTPAPGSLSSNLVNAMYVEPAGRLWVGTVEGGLNRLDRGSNAFIHYNTHNSGLPHNTVSTLASGRAGRLWIGTWGGGVAYMDMARPDRIVPLAVDAAHRKLLNYIGALAYDARNDGLWIGSNDGLFFYDCKAGRLIEPFDGCRNVRGCIGSLIDSRGRLWMGCIYGVRVIDLKTRDRHDHFRARSLVYRLDAPSSKVIDHITSIFEASDGTIWLGSNSYGLYRRVTDKAGHERFEVLSTADGLPNNAVKGIAEDGAGRLWLTTDNGLVVYSHKSKTFTTYTEADGLRSSAFYWNSIVGTGGKLYLGSINGLTVMEGENRTAVYKGRLRFTGLVVDNQAILAGTRYLDEDISVAREIRLHESDKSFSIDFSALNFGSEDQGTYCYRMVGWEKNWVHLKPGEHAVRYSTLPPGNYRFEVRYTSALERAENQTVAINVTVKPYFYKSWWFVLLLLCLAIVVTVSFYNRRANQLRRLEAERLLGPIRKILEESEDPEQFRRRIHNILYNEVKYKDSYSKSVEADKEKVARKLGKPFIDRAVEILEQNYMNSDFGIEEFCKLIGMSRSLVNKHLNAEAGVPLGQFIRNYRLSMARELLANNKANRNITEIAYSVGFNDPKYFTRCFTKMYGVSPSAYVG</sequence>
<dbReference type="Pfam" id="PF07494">
    <property type="entry name" value="Reg_prop"/>
    <property type="match status" value="5"/>
</dbReference>
<keyword evidence="2" id="KW-0805">Transcription regulation</keyword>
<organism evidence="8 9">
    <name type="scientific">Segatella buccae</name>
    <dbReference type="NCBI Taxonomy" id="28126"/>
    <lineage>
        <taxon>Bacteria</taxon>
        <taxon>Pseudomonadati</taxon>
        <taxon>Bacteroidota</taxon>
        <taxon>Bacteroidia</taxon>
        <taxon>Bacteroidales</taxon>
        <taxon>Prevotellaceae</taxon>
        <taxon>Segatella</taxon>
    </lineage>
</organism>
<feature type="transmembrane region" description="Helical" evidence="5">
    <location>
        <begin position="793"/>
        <end position="812"/>
    </location>
</feature>
<dbReference type="GO" id="GO:0000155">
    <property type="term" value="F:phosphorelay sensor kinase activity"/>
    <property type="evidence" value="ECO:0007669"/>
    <property type="project" value="TreeGrafter"/>
</dbReference>
<dbReference type="Gene3D" id="2.60.40.10">
    <property type="entry name" value="Immunoglobulins"/>
    <property type="match status" value="1"/>
</dbReference>
<keyword evidence="4" id="KW-0804">Transcription</keyword>
<evidence type="ECO:0000313" key="9">
    <source>
        <dbReference type="Proteomes" id="UP000255283"/>
    </source>
</evidence>
<dbReference type="InterPro" id="IPR018060">
    <property type="entry name" value="HTH_AraC"/>
</dbReference>
<keyword evidence="5" id="KW-1133">Transmembrane helix</keyword>
<dbReference type="GO" id="GO:0043565">
    <property type="term" value="F:sequence-specific DNA binding"/>
    <property type="evidence" value="ECO:0007669"/>
    <property type="project" value="InterPro"/>
</dbReference>
<dbReference type="GO" id="GO:0003700">
    <property type="term" value="F:DNA-binding transcription factor activity"/>
    <property type="evidence" value="ECO:0007669"/>
    <property type="project" value="InterPro"/>
</dbReference>
<keyword evidence="1" id="KW-0597">Phosphoprotein</keyword>
<dbReference type="InterPro" id="IPR011123">
    <property type="entry name" value="Y_Y_Y"/>
</dbReference>
<accession>A0AAQ1ULI6</accession>
<dbReference type="PROSITE" id="PS01124">
    <property type="entry name" value="HTH_ARAC_FAMILY_2"/>
    <property type="match status" value="1"/>
</dbReference>
<evidence type="ECO:0000256" key="4">
    <source>
        <dbReference type="ARBA" id="ARBA00023163"/>
    </source>
</evidence>